<dbReference type="EMBL" id="VZZJ01000001">
    <property type="protein sequence ID" value="KAB1076206.1"/>
    <property type="molecule type" value="Genomic_DNA"/>
</dbReference>
<feature type="signal peptide" evidence="2">
    <location>
        <begin position="1"/>
        <end position="24"/>
    </location>
</feature>
<keyword evidence="4" id="KW-1185">Reference proteome</keyword>
<evidence type="ECO:0000256" key="2">
    <source>
        <dbReference type="SAM" id="SignalP"/>
    </source>
</evidence>
<protein>
    <submittedName>
        <fullName evidence="3">Uncharacterized protein</fullName>
    </submittedName>
</protein>
<accession>A0A6N6MYI3</accession>
<sequence length="95" mass="10286">MTKLALTLAAGVMLGGFGLTAASAAPAMPSVALVAADAAPIQVAYRKHHRSIHHHRSWRRHHMRNRMRHGDPNARNPAMPGYAQQKGNTSGGPRY</sequence>
<dbReference type="AlphaFoldDB" id="A0A6N6MYI3"/>
<dbReference type="Proteomes" id="UP000441523">
    <property type="component" value="Unassembled WGS sequence"/>
</dbReference>
<keyword evidence="2" id="KW-0732">Signal</keyword>
<gene>
    <name evidence="3" type="ORF">F6X51_01305</name>
</gene>
<organism evidence="3 4">
    <name type="scientific">Methylobacterium planeticum</name>
    <dbReference type="NCBI Taxonomy" id="2615211"/>
    <lineage>
        <taxon>Bacteria</taxon>
        <taxon>Pseudomonadati</taxon>
        <taxon>Pseudomonadota</taxon>
        <taxon>Alphaproteobacteria</taxon>
        <taxon>Hyphomicrobiales</taxon>
        <taxon>Methylobacteriaceae</taxon>
        <taxon>Methylobacterium</taxon>
    </lineage>
</organism>
<evidence type="ECO:0000313" key="4">
    <source>
        <dbReference type="Proteomes" id="UP000441523"/>
    </source>
</evidence>
<dbReference type="RefSeq" id="WP_150961207.1">
    <property type="nucleotide sequence ID" value="NZ_VZZJ01000001.1"/>
</dbReference>
<evidence type="ECO:0000313" key="3">
    <source>
        <dbReference type="EMBL" id="KAB1076206.1"/>
    </source>
</evidence>
<proteinExistence type="predicted"/>
<feature type="compositionally biased region" description="Basic residues" evidence="1">
    <location>
        <begin position="50"/>
        <end position="67"/>
    </location>
</feature>
<feature type="region of interest" description="Disordered" evidence="1">
    <location>
        <begin position="50"/>
        <end position="95"/>
    </location>
</feature>
<feature type="chain" id="PRO_5026736408" evidence="2">
    <location>
        <begin position="25"/>
        <end position="95"/>
    </location>
</feature>
<comment type="caution">
    <text evidence="3">The sequence shown here is derived from an EMBL/GenBank/DDBJ whole genome shotgun (WGS) entry which is preliminary data.</text>
</comment>
<reference evidence="3 4" key="1">
    <citation type="submission" date="2019-09" db="EMBL/GenBank/DDBJ databases">
        <title>YIM 132548 draft genome.</title>
        <authorList>
            <person name="Jiang L."/>
        </authorList>
    </citation>
    <scope>NUCLEOTIDE SEQUENCE [LARGE SCALE GENOMIC DNA]</scope>
    <source>
        <strain evidence="3 4">YIM 132548</strain>
    </source>
</reference>
<name>A0A6N6MYI3_9HYPH</name>
<evidence type="ECO:0000256" key="1">
    <source>
        <dbReference type="SAM" id="MobiDB-lite"/>
    </source>
</evidence>